<dbReference type="Proteomes" id="UP000399805">
    <property type="component" value="Unassembled WGS sequence"/>
</dbReference>
<gene>
    <name evidence="1" type="ORF">AA23TX_06647</name>
</gene>
<reference evidence="1 2" key="1">
    <citation type="submission" date="2019-09" db="EMBL/GenBank/DDBJ databases">
        <authorList>
            <person name="Leyn A S."/>
        </authorList>
    </citation>
    <scope>NUCLEOTIDE SEQUENCE [LARGE SCALE GENOMIC DNA]</scope>
    <source>
        <strain evidence="1">AA231_1</strain>
    </source>
</reference>
<evidence type="ECO:0000313" key="1">
    <source>
        <dbReference type="EMBL" id="VVJ21626.1"/>
    </source>
</evidence>
<proteinExistence type="predicted"/>
<organism evidence="1 2">
    <name type="scientific">Amycolatopsis camponoti</name>
    <dbReference type="NCBI Taxonomy" id="2606593"/>
    <lineage>
        <taxon>Bacteria</taxon>
        <taxon>Bacillati</taxon>
        <taxon>Actinomycetota</taxon>
        <taxon>Actinomycetes</taxon>
        <taxon>Pseudonocardiales</taxon>
        <taxon>Pseudonocardiaceae</taxon>
        <taxon>Amycolatopsis</taxon>
    </lineage>
</organism>
<protein>
    <submittedName>
        <fullName evidence="1">Uncharacterized protein</fullName>
    </submittedName>
</protein>
<dbReference type="EMBL" id="CABVGP010000002">
    <property type="protein sequence ID" value="VVJ21626.1"/>
    <property type="molecule type" value="Genomic_DNA"/>
</dbReference>
<evidence type="ECO:0000313" key="2">
    <source>
        <dbReference type="Proteomes" id="UP000399805"/>
    </source>
</evidence>
<name>A0A6I8M205_9PSEU</name>
<accession>A0A6I8M205</accession>
<dbReference type="RefSeq" id="WP_155546542.1">
    <property type="nucleotide sequence ID" value="NZ_CABVGP010000002.1"/>
</dbReference>
<keyword evidence="2" id="KW-1185">Reference proteome</keyword>
<dbReference type="AlphaFoldDB" id="A0A6I8M205"/>
<sequence>MASEFLEQLPGCVRSREPRKRRRLQPTLIEPFLEYCRLQLADDPLL</sequence>